<dbReference type="EMBL" id="CP010312">
    <property type="protein sequence ID" value="AJF08305.1"/>
    <property type="molecule type" value="Genomic_DNA"/>
</dbReference>
<dbReference type="Proteomes" id="UP000035036">
    <property type="component" value="Plasmid pGSUB1"/>
</dbReference>
<keyword evidence="1" id="KW-0812">Transmembrane</keyword>
<dbReference type="KEGG" id="gsb:GSUB_17695"/>
<keyword evidence="1" id="KW-0472">Membrane</keyword>
<reference evidence="2 3" key="1">
    <citation type="journal article" date="2015" name="Genome Announc.">
        <title>Genomes of Geoalkalibacter ferrihydriticus Z-0531T and Geoalkalibacter subterraneus Red1T, Two Haloalkaliphilic Metal-Reducing Deltaproteobacteria.</title>
        <authorList>
            <person name="Badalamenti J.P."/>
            <person name="Krajmalnik-Brown R."/>
            <person name="Torres C.I."/>
            <person name="Bond D.R."/>
        </authorList>
    </citation>
    <scope>NUCLEOTIDE SEQUENCE [LARGE SCALE GENOMIC DNA]</scope>
    <source>
        <strain evidence="2 3">Red1</strain>
        <plasmid evidence="3">Plasmid pGSUB1</plasmid>
    </source>
</reference>
<organism evidence="2 3">
    <name type="scientific">Geoalkalibacter subterraneus</name>
    <dbReference type="NCBI Taxonomy" id="483547"/>
    <lineage>
        <taxon>Bacteria</taxon>
        <taxon>Pseudomonadati</taxon>
        <taxon>Thermodesulfobacteriota</taxon>
        <taxon>Desulfuromonadia</taxon>
        <taxon>Desulfuromonadales</taxon>
        <taxon>Geoalkalibacteraceae</taxon>
        <taxon>Geoalkalibacter</taxon>
    </lineage>
</organism>
<feature type="transmembrane region" description="Helical" evidence="1">
    <location>
        <begin position="32"/>
        <end position="54"/>
    </location>
</feature>
<geneLocation type="plasmid" evidence="2 3">
    <name>pGSUB1</name>
</geneLocation>
<proteinExistence type="predicted"/>
<protein>
    <submittedName>
        <fullName evidence="2">Uncharacterized protein</fullName>
    </submittedName>
</protein>
<feature type="transmembrane region" description="Helical" evidence="1">
    <location>
        <begin position="7"/>
        <end position="26"/>
    </location>
</feature>
<sequence length="127" mass="14251">MKWALTCRKYFLLFFIFPGVFLSSVMEHPGGVIPWVLALTCAGLGFGFLLAALVNLRKNRYFILSWAMALSATVVLCAADNFSFSAVKMVDSCFIFSLNIFIFGLLGHYCDFRKPSRTISVHNFSSK</sequence>
<feature type="transmembrane region" description="Helical" evidence="1">
    <location>
        <begin position="89"/>
        <end position="110"/>
    </location>
</feature>
<dbReference type="HOGENOM" id="CLU_1967406_0_0_7"/>
<accession>A0A0B5FVZ2</accession>
<name>A0A0B5FVZ2_9BACT</name>
<evidence type="ECO:0000313" key="3">
    <source>
        <dbReference type="Proteomes" id="UP000035036"/>
    </source>
</evidence>
<feature type="transmembrane region" description="Helical" evidence="1">
    <location>
        <begin position="61"/>
        <end position="83"/>
    </location>
</feature>
<dbReference type="AlphaFoldDB" id="A0A0B5FVZ2"/>
<gene>
    <name evidence="2" type="ORF">GSUB_17695</name>
</gene>
<keyword evidence="1" id="KW-1133">Transmembrane helix</keyword>
<evidence type="ECO:0000256" key="1">
    <source>
        <dbReference type="SAM" id="Phobius"/>
    </source>
</evidence>
<evidence type="ECO:0000313" key="2">
    <source>
        <dbReference type="EMBL" id="AJF08305.1"/>
    </source>
</evidence>
<keyword evidence="2" id="KW-0614">Plasmid</keyword>
<keyword evidence="3" id="KW-1185">Reference proteome</keyword>